<name>A0A0E9USZ6_ANGAN</name>
<accession>A0A0E9USZ6</accession>
<reference evidence="1" key="1">
    <citation type="submission" date="2014-11" db="EMBL/GenBank/DDBJ databases">
        <authorList>
            <person name="Amaro Gonzalez C."/>
        </authorList>
    </citation>
    <scope>NUCLEOTIDE SEQUENCE</scope>
</reference>
<sequence>MLCGPLLPLDTPLSFSCIRTHLSLYRNPLLQTHLNSFFFIVL</sequence>
<evidence type="ECO:0000313" key="1">
    <source>
        <dbReference type="EMBL" id="JAH68866.1"/>
    </source>
</evidence>
<reference evidence="1" key="2">
    <citation type="journal article" date="2015" name="Fish Shellfish Immunol.">
        <title>Early steps in the European eel (Anguilla anguilla)-Vibrio vulnificus interaction in the gills: Role of the RtxA13 toxin.</title>
        <authorList>
            <person name="Callol A."/>
            <person name="Pajuelo D."/>
            <person name="Ebbesson L."/>
            <person name="Teles M."/>
            <person name="MacKenzie S."/>
            <person name="Amaro C."/>
        </authorList>
    </citation>
    <scope>NUCLEOTIDE SEQUENCE</scope>
</reference>
<dbReference type="AlphaFoldDB" id="A0A0E9USZ6"/>
<dbReference type="EMBL" id="GBXM01039711">
    <property type="protein sequence ID" value="JAH68866.1"/>
    <property type="molecule type" value="Transcribed_RNA"/>
</dbReference>
<protein>
    <submittedName>
        <fullName evidence="1">Uncharacterized protein</fullName>
    </submittedName>
</protein>
<organism evidence="1">
    <name type="scientific">Anguilla anguilla</name>
    <name type="common">European freshwater eel</name>
    <name type="synonym">Muraena anguilla</name>
    <dbReference type="NCBI Taxonomy" id="7936"/>
    <lineage>
        <taxon>Eukaryota</taxon>
        <taxon>Metazoa</taxon>
        <taxon>Chordata</taxon>
        <taxon>Craniata</taxon>
        <taxon>Vertebrata</taxon>
        <taxon>Euteleostomi</taxon>
        <taxon>Actinopterygii</taxon>
        <taxon>Neopterygii</taxon>
        <taxon>Teleostei</taxon>
        <taxon>Anguilliformes</taxon>
        <taxon>Anguillidae</taxon>
        <taxon>Anguilla</taxon>
    </lineage>
</organism>
<proteinExistence type="predicted"/>